<organism evidence="6 7">
    <name type="scientific">Pararhizobium antarcticum</name>
    <dbReference type="NCBI Taxonomy" id="1798805"/>
    <lineage>
        <taxon>Bacteria</taxon>
        <taxon>Pseudomonadati</taxon>
        <taxon>Pseudomonadota</taxon>
        <taxon>Alphaproteobacteria</taxon>
        <taxon>Hyphomicrobiales</taxon>
        <taxon>Rhizobiaceae</taxon>
        <taxon>Rhizobium/Agrobacterium group</taxon>
        <taxon>Pararhizobium</taxon>
    </lineage>
</organism>
<evidence type="ECO:0000256" key="1">
    <source>
        <dbReference type="ARBA" id="ARBA00023015"/>
    </source>
</evidence>
<sequence length="221" mass="23961">MFSHDSIWGAIDALAERHQLSPSGLARRAGLDPTSFNKSKRQSVDGRERWPSTESIAKVLDATGSTITQFMDFLRPDGRDGHFPEGAFPPQAGSIPLLGFAQAGAGGFFDDGGFPAGQGWDVVDFPAAPGTKAGVYALEIQGDSMLPLYRDGDVLIVEPGAQIRRGDRVVVKTKEGEVMAKILVRQTVRSIELLSLNPEHANRAFDVSDVEWIARIIWASQ</sequence>
<evidence type="ECO:0000256" key="2">
    <source>
        <dbReference type="ARBA" id="ARBA00023125"/>
    </source>
</evidence>
<dbReference type="SUPFAM" id="SSF51306">
    <property type="entry name" value="LexA/Signal peptidase"/>
    <property type="match status" value="1"/>
</dbReference>
<evidence type="ECO:0000256" key="4">
    <source>
        <dbReference type="SAM" id="MobiDB-lite"/>
    </source>
</evidence>
<evidence type="ECO:0000313" key="6">
    <source>
        <dbReference type="EMBL" id="OJG01044.1"/>
    </source>
</evidence>
<dbReference type="EMBL" id="LSRP01000002">
    <property type="protein sequence ID" value="OJG01044.1"/>
    <property type="molecule type" value="Genomic_DNA"/>
</dbReference>
<dbReference type="Gene3D" id="2.10.109.10">
    <property type="entry name" value="Umud Fragment, subunit A"/>
    <property type="match status" value="1"/>
</dbReference>
<feature type="region of interest" description="Disordered" evidence="4">
    <location>
        <begin position="25"/>
        <end position="49"/>
    </location>
</feature>
<dbReference type="AlphaFoldDB" id="A0A657LZK0"/>
<keyword evidence="2 6" id="KW-0238">DNA-binding</keyword>
<evidence type="ECO:0000259" key="5">
    <source>
        <dbReference type="Pfam" id="PF00717"/>
    </source>
</evidence>
<accession>A0A657LZK0</accession>
<dbReference type="OrthoDB" id="9792157at2"/>
<name>A0A657LZK0_9HYPH</name>
<dbReference type="GO" id="GO:0003677">
    <property type="term" value="F:DNA binding"/>
    <property type="evidence" value="ECO:0007669"/>
    <property type="project" value="UniProtKB-KW"/>
</dbReference>
<dbReference type="InterPro" id="IPR015927">
    <property type="entry name" value="Peptidase_S24_S26A/B/C"/>
</dbReference>
<evidence type="ECO:0000256" key="3">
    <source>
        <dbReference type="ARBA" id="ARBA00023163"/>
    </source>
</evidence>
<keyword evidence="7" id="KW-1185">Reference proteome</keyword>
<dbReference type="PANTHER" id="PTHR40661">
    <property type="match status" value="1"/>
</dbReference>
<dbReference type="RefSeq" id="WP_071831139.1">
    <property type="nucleotide sequence ID" value="NZ_LSRP01000002.1"/>
</dbReference>
<keyword evidence="3" id="KW-0804">Transcription</keyword>
<gene>
    <name evidence="6" type="ORF">AX760_08990</name>
</gene>
<dbReference type="InterPro" id="IPR036286">
    <property type="entry name" value="LexA/Signal_pep-like_sf"/>
</dbReference>
<keyword evidence="1" id="KW-0805">Transcription regulation</keyword>
<dbReference type="Proteomes" id="UP000182661">
    <property type="component" value="Unassembled WGS sequence"/>
</dbReference>
<dbReference type="CDD" id="cd06529">
    <property type="entry name" value="S24_LexA-like"/>
    <property type="match status" value="1"/>
</dbReference>
<dbReference type="Pfam" id="PF00717">
    <property type="entry name" value="Peptidase_S24"/>
    <property type="match status" value="1"/>
</dbReference>
<protein>
    <submittedName>
        <fullName evidence="6">DNA-binding protein</fullName>
    </submittedName>
</protein>
<evidence type="ECO:0000313" key="7">
    <source>
        <dbReference type="Proteomes" id="UP000182661"/>
    </source>
</evidence>
<comment type="caution">
    <text evidence="6">The sequence shown here is derived from an EMBL/GenBank/DDBJ whole genome shotgun (WGS) entry which is preliminary data.</text>
</comment>
<feature type="domain" description="Peptidase S24/S26A/S26B/S26C" evidence="5">
    <location>
        <begin position="96"/>
        <end position="217"/>
    </location>
</feature>
<reference evidence="6 7" key="1">
    <citation type="submission" date="2016-02" db="EMBL/GenBank/DDBJ databases">
        <title>Genome sequencing of a beta-galactosidase producing bacteria Rhizobium sp. 59.</title>
        <authorList>
            <person name="Wang D."/>
            <person name="Kot W."/>
            <person name="Qin Y."/>
            <person name="Hansen L."/>
            <person name="Naqvi K."/>
            <person name="Rensing C."/>
        </authorList>
    </citation>
    <scope>NUCLEOTIDE SEQUENCE [LARGE SCALE GENOMIC DNA]</scope>
    <source>
        <strain evidence="6 7">59</strain>
    </source>
</reference>
<dbReference type="InterPro" id="IPR039418">
    <property type="entry name" value="LexA-like"/>
</dbReference>
<dbReference type="PANTHER" id="PTHR40661:SF3">
    <property type="entry name" value="FELS-1 PROPHAGE TRANSCRIPTIONAL REGULATOR"/>
    <property type="match status" value="1"/>
</dbReference>
<proteinExistence type="predicted"/>